<evidence type="ECO:0000313" key="3">
    <source>
        <dbReference type="Proteomes" id="UP000008722"/>
    </source>
</evidence>
<accession>E4U9E2</accession>
<evidence type="ECO:0000259" key="1">
    <source>
        <dbReference type="Pfam" id="PF22746"/>
    </source>
</evidence>
<proteinExistence type="predicted"/>
<feature type="domain" description="YvlB/LiaX N-terminal" evidence="1">
    <location>
        <begin position="3"/>
        <end position="31"/>
    </location>
</feature>
<name>E4U9E2_OCEP5</name>
<reference evidence="3" key="1">
    <citation type="submission" date="2010-11" db="EMBL/GenBank/DDBJ databases">
        <title>The complete sequence of chromosome of Oceanithermus profundus DSM 14977.</title>
        <authorList>
            <consortium name="US DOE Joint Genome Institute (JGI-PGF)"/>
            <person name="Lucas S."/>
            <person name="Copeland A."/>
            <person name="Lapidus A."/>
            <person name="Bruce D."/>
            <person name="Goodwin L."/>
            <person name="Pitluck S."/>
            <person name="Kyrpides N."/>
            <person name="Mavromatis K."/>
            <person name="Pagani I."/>
            <person name="Ivanova N."/>
            <person name="Zhang X."/>
            <person name="Brettin T."/>
            <person name="Detter J.C."/>
            <person name="Tapia R."/>
            <person name="Han C."/>
            <person name="Land M."/>
            <person name="Hauser L."/>
            <person name="Markowitz V."/>
            <person name="Cheng J.-F."/>
            <person name="Hugenholtz P."/>
            <person name="Woyke T."/>
            <person name="Wu D."/>
            <person name="Tindall B."/>
            <person name="Faehnrich R."/>
            <person name="Brambilla E."/>
            <person name="Klenk H.-P."/>
            <person name="Eisen J.A."/>
        </authorList>
    </citation>
    <scope>NUCLEOTIDE SEQUENCE [LARGE SCALE GENOMIC DNA]</scope>
    <source>
        <strain evidence="3">DSM 14977 / NBRC 100410 / VKM B-2274 / 506</strain>
    </source>
</reference>
<dbReference type="STRING" id="670487.Ocepr_1585"/>
<dbReference type="Proteomes" id="UP000008722">
    <property type="component" value="Chromosome"/>
</dbReference>
<dbReference type="InterPro" id="IPR053959">
    <property type="entry name" value="YvlB/LiaX_N"/>
</dbReference>
<dbReference type="Pfam" id="PF22746">
    <property type="entry name" value="SHOCT-like_DUF2089-C"/>
    <property type="match status" value="1"/>
</dbReference>
<gene>
    <name evidence="2" type="ordered locus">Ocepr_1585</name>
</gene>
<dbReference type="EMBL" id="CP002361">
    <property type="protein sequence ID" value="ADR37038.1"/>
    <property type="molecule type" value="Genomic_DNA"/>
</dbReference>
<sequence>MNEERKRILQMLAEGQITTEEAAELIEALGDAPHADAELRPGGPARLLRIYVHDPEDATEVKVNLPLALARFALKFIPEEQRAQIAEAGFDLDELLASLKSETPEGRLVELEQADGTRVIIEVV</sequence>
<dbReference type="OrthoDB" id="27243at2"/>
<protein>
    <recommendedName>
        <fullName evidence="1">YvlB/LiaX N-terminal domain-containing protein</fullName>
    </recommendedName>
</protein>
<dbReference type="HOGENOM" id="CLU_150600_0_0_0"/>
<organism evidence="2 3">
    <name type="scientific">Oceanithermus profundus (strain DSM 14977 / NBRC 100410 / VKM B-2274 / 506)</name>
    <dbReference type="NCBI Taxonomy" id="670487"/>
    <lineage>
        <taxon>Bacteria</taxon>
        <taxon>Thermotogati</taxon>
        <taxon>Deinococcota</taxon>
        <taxon>Deinococci</taxon>
        <taxon>Thermales</taxon>
        <taxon>Thermaceae</taxon>
        <taxon>Oceanithermus</taxon>
    </lineage>
</organism>
<dbReference type="AlphaFoldDB" id="E4U9E2"/>
<dbReference type="RefSeq" id="WP_013458208.1">
    <property type="nucleotide sequence ID" value="NC_014761.1"/>
</dbReference>
<evidence type="ECO:0000313" key="2">
    <source>
        <dbReference type="EMBL" id="ADR37038.1"/>
    </source>
</evidence>
<reference evidence="2 3" key="2">
    <citation type="journal article" date="2011" name="Stand. Genomic Sci.">
        <title>Complete genome sequence of Oceanithermus profundus type strain (506).</title>
        <authorList>
            <person name="Pati A."/>
            <person name="Zhang X."/>
            <person name="Lapidus A."/>
            <person name="Nolan M."/>
            <person name="Lucas S."/>
            <person name="Del Rio T.G."/>
            <person name="Tice H."/>
            <person name="Cheng J.F."/>
            <person name="Tapia R."/>
            <person name="Han C."/>
            <person name="Goodwin L."/>
            <person name="Pitluck S."/>
            <person name="Liolios K."/>
            <person name="Pagani I."/>
            <person name="Ivanova N."/>
            <person name="Mavromatis K."/>
            <person name="Chen A."/>
            <person name="Palaniappan K."/>
            <person name="Hauser L."/>
            <person name="Jeffries C.D."/>
            <person name="Brambilla E.M."/>
            <person name="Rohl A."/>
            <person name="Mwirichia R."/>
            <person name="Rohde M."/>
            <person name="Tindall B.J."/>
            <person name="Sikorski J."/>
            <person name="Wirth R."/>
            <person name="Goker M."/>
            <person name="Woyke T."/>
            <person name="Detter J.C."/>
            <person name="Bristow J."/>
            <person name="Eisen J.A."/>
            <person name="Markowitz V."/>
            <person name="Hugenholtz P."/>
            <person name="Kyrpides N.C."/>
            <person name="Klenk H.P."/>
            <person name="Land M."/>
        </authorList>
    </citation>
    <scope>NUCLEOTIDE SEQUENCE [LARGE SCALE GENOMIC DNA]</scope>
    <source>
        <strain evidence="3">DSM 14977 / NBRC 100410 / VKM B-2274 / 506</strain>
    </source>
</reference>
<keyword evidence="3" id="KW-1185">Reference proteome</keyword>
<dbReference type="eggNOG" id="ENOG5030JF7">
    <property type="taxonomic scope" value="Bacteria"/>
</dbReference>
<dbReference type="KEGG" id="opr:Ocepr_1585"/>